<dbReference type="InterPro" id="IPR036052">
    <property type="entry name" value="TrpB-like_PALP_sf"/>
</dbReference>
<accession>A0ABT8EMR2</accession>
<dbReference type="CDD" id="cd00640">
    <property type="entry name" value="Trp-synth-beta_II"/>
    <property type="match status" value="1"/>
</dbReference>
<dbReference type="GO" id="GO:0008838">
    <property type="term" value="F:diaminopropionate ammonia-lyase activity"/>
    <property type="evidence" value="ECO:0007669"/>
    <property type="project" value="UniProtKB-EC"/>
</dbReference>
<evidence type="ECO:0000256" key="1">
    <source>
        <dbReference type="ARBA" id="ARBA00001933"/>
    </source>
</evidence>
<gene>
    <name evidence="4" type="ORF">LMS43_14335</name>
</gene>
<reference evidence="4" key="1">
    <citation type="submission" date="2021-11" db="EMBL/GenBank/DDBJ databases">
        <title>Draft genome sequence of Alcaligenes endophyticus type strain CCUG 75668T.</title>
        <authorList>
            <person name="Salva-Serra F."/>
            <person name="Duran R.E."/>
            <person name="Seeger M."/>
            <person name="Moore E.R.B."/>
            <person name="Jaen-Luchoro D."/>
        </authorList>
    </citation>
    <scope>NUCLEOTIDE SEQUENCE</scope>
    <source>
        <strain evidence="4">CCUG 75668</strain>
    </source>
</reference>
<dbReference type="PANTHER" id="PTHR42937">
    <property type="match status" value="1"/>
</dbReference>
<organism evidence="4 5">
    <name type="scientific">Alcaligenes endophyticus</name>
    <dbReference type="NCBI Taxonomy" id="1929088"/>
    <lineage>
        <taxon>Bacteria</taxon>
        <taxon>Pseudomonadati</taxon>
        <taxon>Pseudomonadota</taxon>
        <taxon>Betaproteobacteria</taxon>
        <taxon>Burkholderiales</taxon>
        <taxon>Alcaligenaceae</taxon>
        <taxon>Alcaligenes</taxon>
    </lineage>
</organism>
<evidence type="ECO:0000259" key="3">
    <source>
        <dbReference type="Pfam" id="PF00291"/>
    </source>
</evidence>
<keyword evidence="5" id="KW-1185">Reference proteome</keyword>
<dbReference type="EMBL" id="JAJHNU010000004">
    <property type="protein sequence ID" value="MDN4122470.1"/>
    <property type="molecule type" value="Genomic_DNA"/>
</dbReference>
<dbReference type="PANTHER" id="PTHR42937:SF1">
    <property type="entry name" value="DIAMINOPROPIONATE AMMONIA-LYASE"/>
    <property type="match status" value="1"/>
</dbReference>
<dbReference type="SUPFAM" id="SSF53686">
    <property type="entry name" value="Tryptophan synthase beta subunit-like PLP-dependent enzymes"/>
    <property type="match status" value="1"/>
</dbReference>
<dbReference type="NCBIfam" id="NF006058">
    <property type="entry name" value="PRK08206.1"/>
    <property type="match status" value="1"/>
</dbReference>
<comment type="caution">
    <text evidence="4">The sequence shown here is derived from an EMBL/GenBank/DDBJ whole genome shotgun (WGS) entry which is preliminary data.</text>
</comment>
<keyword evidence="2" id="KW-0663">Pyridoxal phosphate</keyword>
<name>A0ABT8EMR2_9BURK</name>
<dbReference type="InterPro" id="IPR001926">
    <property type="entry name" value="TrpB-like_PALP"/>
</dbReference>
<dbReference type="RefSeq" id="WP_266123314.1">
    <property type="nucleotide sequence ID" value="NZ_JAJHNU010000004.1"/>
</dbReference>
<dbReference type="Proteomes" id="UP001168613">
    <property type="component" value="Unassembled WGS sequence"/>
</dbReference>
<evidence type="ECO:0000313" key="5">
    <source>
        <dbReference type="Proteomes" id="UP001168613"/>
    </source>
</evidence>
<sequence>MPKNSTFYLEAYHRTPEQAQLVQATAELTLPAALCKQAQAAIVQWQHYQPTAMHELNHLAKHYGLASLHCKDEGTRFGLGSFKALGGAYAVSLFAKTAGQTVACATEGNHGRSVAWGAQRAGVDCVIFLHEGVSTAREEAISRYGARIIRVPGTYDDAVRECARLSAQEQWQIISDTSWGDYQDIPKFVMAGYSIMAEEIQAQLSAPPTHVFLQGGVGGLAAAMMACLGRAWPEAAICYIVVEPRYAACLQASARAEGQYRSTPGPFHTVLAGLACGEPSTAVLPLIYQRSQLYLALDDEAIKQAMIQYARPLADDPRIIAGASGAAGLAGLLVLQGVCELKKQVNLDKHSRVLVINTENDTDPAAYRAMIG</sequence>
<feature type="domain" description="Tryptophan synthase beta chain-like PALP" evidence="3">
    <location>
        <begin position="46"/>
        <end position="358"/>
    </location>
</feature>
<dbReference type="Gene3D" id="3.40.50.1100">
    <property type="match status" value="2"/>
</dbReference>
<proteinExistence type="predicted"/>
<dbReference type="Pfam" id="PF00291">
    <property type="entry name" value="PALP"/>
    <property type="match status" value="1"/>
</dbReference>
<comment type="cofactor">
    <cofactor evidence="1">
        <name>pyridoxal 5'-phosphate</name>
        <dbReference type="ChEBI" id="CHEBI:597326"/>
    </cofactor>
</comment>
<dbReference type="EC" id="4.3.1.15" evidence="4"/>
<evidence type="ECO:0000256" key="2">
    <source>
        <dbReference type="ARBA" id="ARBA00022898"/>
    </source>
</evidence>
<keyword evidence="4" id="KW-0456">Lyase</keyword>
<evidence type="ECO:0000313" key="4">
    <source>
        <dbReference type="EMBL" id="MDN4122470.1"/>
    </source>
</evidence>
<protein>
    <submittedName>
        <fullName evidence="4">Diaminopropionate ammonia-lyase</fullName>
        <ecNumber evidence="4">4.3.1.15</ecNumber>
    </submittedName>
</protein>